<keyword evidence="1" id="KW-1133">Transmembrane helix</keyword>
<dbReference type="PANTHER" id="PTHR10983">
    <property type="entry name" value="1-ACYLGLYCEROL-3-PHOSPHATE ACYLTRANSFERASE-RELATED"/>
    <property type="match status" value="1"/>
</dbReference>
<dbReference type="GO" id="GO:0016746">
    <property type="term" value="F:acyltransferase activity"/>
    <property type="evidence" value="ECO:0007669"/>
    <property type="project" value="TreeGrafter"/>
</dbReference>
<accession>A0A1G4KJ01</accession>
<proteinExistence type="predicted"/>
<reference evidence="3" key="1">
    <citation type="submission" date="2016-03" db="EMBL/GenBank/DDBJ databases">
        <authorList>
            <person name="Devillers Hugo."/>
        </authorList>
    </citation>
    <scope>NUCLEOTIDE SEQUENCE [LARGE SCALE GENOMIC DNA]</scope>
</reference>
<evidence type="ECO:0000256" key="1">
    <source>
        <dbReference type="SAM" id="Phobius"/>
    </source>
</evidence>
<dbReference type="Proteomes" id="UP000191144">
    <property type="component" value="Chromosome H"/>
</dbReference>
<dbReference type="GO" id="GO:0036149">
    <property type="term" value="P:phosphatidylinositol acyl-chain remodeling"/>
    <property type="evidence" value="ECO:0007669"/>
    <property type="project" value="TreeGrafter"/>
</dbReference>
<name>A0A1G4KJ01_9SACH</name>
<dbReference type="PANTHER" id="PTHR10983:SF70">
    <property type="entry name" value="PROTEIN MUM3"/>
    <property type="match status" value="1"/>
</dbReference>
<protein>
    <submittedName>
        <fullName evidence="2">LAME_0H18602g1_1</fullName>
    </submittedName>
</protein>
<keyword evidence="3" id="KW-1185">Reference proteome</keyword>
<evidence type="ECO:0000313" key="2">
    <source>
        <dbReference type="EMBL" id="SCV04460.1"/>
    </source>
</evidence>
<sequence length="470" mass="54382">MAIRNTIRTHVVGSDWNFEQDDVFVTIWLIFQILSLVLCWLIYHAWSAKTLVFELAVESKAGKHASKLFRRFLIAIPFMGGSLARVFDRMTMFIKFKALPFMIRVKRVLETLFQLCFVDATFRNKNVRLIFTGGTLEITDPLNLPTTSLIIGNHRSIMDYTLINYLVQGDKCPGVLQYLRNTLNWNVDCFLPKLKFLSWGRLTNMPSIGLLSNILLKDENAAVDSQDLEDFLKKEGNHVLALFPEVNIITSELRLVQRKLARDNYLPLFDGILYPRFKNLTSTVNCFARLQHVERSRKTRYIKKAAIKTSSMVSKVKHPRSRTSAREIAQVNLFLGDDLFANPSATVKAEQKTLKAPISISPFLWDLTIVYYRATYSSGDQHAHVHEQHNLKKLKGEEYHYQLEQITPSFLQLLTCKFRGSPILVRIHVNKHPIFNLMKLSDRKLESWLEKTWLEKDALMQSMQNTVKIN</sequence>
<feature type="transmembrane region" description="Helical" evidence="1">
    <location>
        <begin position="68"/>
        <end position="87"/>
    </location>
</feature>
<keyword evidence="1" id="KW-0812">Transmembrane</keyword>
<feature type="transmembrane region" description="Helical" evidence="1">
    <location>
        <begin position="23"/>
        <end position="43"/>
    </location>
</feature>
<organism evidence="2 3">
    <name type="scientific">Lachancea meyersii CBS 8951</name>
    <dbReference type="NCBI Taxonomy" id="1266667"/>
    <lineage>
        <taxon>Eukaryota</taxon>
        <taxon>Fungi</taxon>
        <taxon>Dikarya</taxon>
        <taxon>Ascomycota</taxon>
        <taxon>Saccharomycotina</taxon>
        <taxon>Saccharomycetes</taxon>
        <taxon>Saccharomycetales</taxon>
        <taxon>Saccharomycetaceae</taxon>
        <taxon>Lachancea</taxon>
    </lineage>
</organism>
<gene>
    <name evidence="2" type="ORF">LAME_0H18602G</name>
</gene>
<dbReference type="GO" id="GO:0005783">
    <property type="term" value="C:endoplasmic reticulum"/>
    <property type="evidence" value="ECO:0007669"/>
    <property type="project" value="TreeGrafter"/>
</dbReference>
<dbReference type="AlphaFoldDB" id="A0A1G4KJ01"/>
<dbReference type="OrthoDB" id="189226at2759"/>
<evidence type="ECO:0000313" key="3">
    <source>
        <dbReference type="Proteomes" id="UP000191144"/>
    </source>
</evidence>
<keyword evidence="1" id="KW-0472">Membrane</keyword>
<dbReference type="EMBL" id="LT598480">
    <property type="protein sequence ID" value="SCV04460.1"/>
    <property type="molecule type" value="Genomic_DNA"/>
</dbReference>